<keyword evidence="5" id="KW-0808">Transferase</keyword>
<evidence type="ECO:0000259" key="4">
    <source>
        <dbReference type="Pfam" id="PF00464"/>
    </source>
</evidence>
<dbReference type="GO" id="GO:0046653">
    <property type="term" value="P:tetrahydrofolate metabolic process"/>
    <property type="evidence" value="ECO:0007669"/>
    <property type="project" value="TreeGrafter"/>
</dbReference>
<dbReference type="GeneID" id="20529037"/>
<dbReference type="GO" id="GO:0030170">
    <property type="term" value="F:pyridoxal phosphate binding"/>
    <property type="evidence" value="ECO:0007669"/>
    <property type="project" value="TreeGrafter"/>
</dbReference>
<organism evidence="5">
    <name type="scientific">Fonticula alba</name>
    <name type="common">Slime mold</name>
    <dbReference type="NCBI Taxonomy" id="691883"/>
    <lineage>
        <taxon>Eukaryota</taxon>
        <taxon>Rotosphaerida</taxon>
        <taxon>Fonticulaceae</taxon>
        <taxon>Fonticula</taxon>
    </lineage>
</organism>
<dbReference type="RefSeq" id="XP_009496465.1">
    <property type="nucleotide sequence ID" value="XM_009498190.1"/>
</dbReference>
<dbReference type="OrthoDB" id="10265628at2759"/>
<dbReference type="AlphaFoldDB" id="A0A058Z3N0"/>
<dbReference type="InterPro" id="IPR039429">
    <property type="entry name" value="SHMT-like_dom"/>
</dbReference>
<keyword evidence="6" id="KW-1185">Reference proteome</keyword>
<evidence type="ECO:0000256" key="2">
    <source>
        <dbReference type="ARBA" id="ARBA00022898"/>
    </source>
</evidence>
<dbReference type="GO" id="GO:0004372">
    <property type="term" value="F:glycine hydroxymethyltransferase activity"/>
    <property type="evidence" value="ECO:0007669"/>
    <property type="project" value="TreeGrafter"/>
</dbReference>
<dbReference type="GO" id="GO:0008168">
    <property type="term" value="F:methyltransferase activity"/>
    <property type="evidence" value="ECO:0007669"/>
    <property type="project" value="UniProtKB-KW"/>
</dbReference>
<dbReference type="GO" id="GO:0019264">
    <property type="term" value="P:glycine biosynthetic process from serine"/>
    <property type="evidence" value="ECO:0007669"/>
    <property type="project" value="TreeGrafter"/>
</dbReference>
<feature type="domain" description="Serine hydroxymethyltransferase-like" evidence="4">
    <location>
        <begin position="23"/>
        <end position="132"/>
    </location>
</feature>
<proteinExistence type="predicted"/>
<dbReference type="OMA" id="MEAVCIS"/>
<evidence type="ECO:0000256" key="3">
    <source>
        <dbReference type="SAM" id="MobiDB-lite"/>
    </source>
</evidence>
<dbReference type="SUPFAM" id="SSF53383">
    <property type="entry name" value="PLP-dependent transferases"/>
    <property type="match status" value="1"/>
</dbReference>
<evidence type="ECO:0000313" key="6">
    <source>
        <dbReference type="Proteomes" id="UP000030693"/>
    </source>
</evidence>
<feature type="region of interest" description="Disordered" evidence="3">
    <location>
        <begin position="1"/>
        <end position="27"/>
    </location>
</feature>
<gene>
    <name evidence="5" type="ORF">H696_04312</name>
</gene>
<reference evidence="5" key="1">
    <citation type="submission" date="2013-04" db="EMBL/GenBank/DDBJ databases">
        <title>The Genome Sequence of Fonticula alba ATCC 38817.</title>
        <authorList>
            <consortium name="The Broad Institute Genomics Platform"/>
            <person name="Russ C."/>
            <person name="Cuomo C."/>
            <person name="Burger G."/>
            <person name="Gray M.W."/>
            <person name="Holland P.W.H."/>
            <person name="King N."/>
            <person name="Lang F.B.F."/>
            <person name="Roger A.J."/>
            <person name="Ruiz-Trillo I."/>
            <person name="Brown M."/>
            <person name="Walker B."/>
            <person name="Young S."/>
            <person name="Zeng Q."/>
            <person name="Gargeya S."/>
            <person name="Fitzgerald M."/>
            <person name="Haas B."/>
            <person name="Abouelleil A."/>
            <person name="Allen A.W."/>
            <person name="Alvarado L."/>
            <person name="Arachchi H.M."/>
            <person name="Berlin A.M."/>
            <person name="Chapman S.B."/>
            <person name="Gainer-Dewar J."/>
            <person name="Goldberg J."/>
            <person name="Griggs A."/>
            <person name="Gujja S."/>
            <person name="Hansen M."/>
            <person name="Howarth C."/>
            <person name="Imamovic A."/>
            <person name="Ireland A."/>
            <person name="Larimer J."/>
            <person name="McCowan C."/>
            <person name="Murphy C."/>
            <person name="Pearson M."/>
            <person name="Poon T.W."/>
            <person name="Priest M."/>
            <person name="Roberts A."/>
            <person name="Saif S."/>
            <person name="Shea T."/>
            <person name="Sisk P."/>
            <person name="Sykes S."/>
            <person name="Wortman J."/>
            <person name="Nusbaum C."/>
            <person name="Birren B."/>
        </authorList>
    </citation>
    <scope>NUCLEOTIDE SEQUENCE [LARGE SCALE GENOMIC DNA]</scope>
    <source>
        <strain evidence="5">ATCC 38817</strain>
    </source>
</reference>
<accession>A0A058Z3N0</accession>
<protein>
    <submittedName>
        <fullName evidence="5">Glycine hydroxymethyltransferase</fullName>
    </submittedName>
</protein>
<dbReference type="STRING" id="691883.A0A058Z3N0"/>
<dbReference type="Gene3D" id="3.90.1150.10">
    <property type="entry name" value="Aspartate Aminotransferase, domain 1"/>
    <property type="match status" value="1"/>
</dbReference>
<evidence type="ECO:0000313" key="5">
    <source>
        <dbReference type="EMBL" id="KCV68894.1"/>
    </source>
</evidence>
<dbReference type="PANTHER" id="PTHR11680">
    <property type="entry name" value="SERINE HYDROXYMETHYLTRANSFERASE"/>
    <property type="match status" value="1"/>
</dbReference>
<dbReference type="GO" id="GO:0032259">
    <property type="term" value="P:methylation"/>
    <property type="evidence" value="ECO:0007669"/>
    <property type="project" value="UniProtKB-KW"/>
</dbReference>
<name>A0A058Z3N0_FONAL</name>
<dbReference type="InterPro" id="IPR015424">
    <property type="entry name" value="PyrdxlP-dep_Trfase"/>
</dbReference>
<sequence>MLTWRHANKNTRTPADPGSPPAAAQAASPEFKEYAKLVVDNSRSFAQDMMSFGYDIVSGGTDNHLFLLDLSNKGVDGARAERVLELVNIASNKNTVPKDRSALVPSGLRVGTPAMTTRGLSPEDFKQIAQFLHRGITIAAEVQASLPAGSKFRDFRAHLGPNGEGHPGVAPLREEVIAFARRFPAVGFNTETMKYRPE</sequence>
<dbReference type="eggNOG" id="KOG2467">
    <property type="taxonomic scope" value="Eukaryota"/>
</dbReference>
<comment type="cofactor">
    <cofactor evidence="1">
        <name>pyridoxal 5'-phosphate</name>
        <dbReference type="ChEBI" id="CHEBI:597326"/>
    </cofactor>
</comment>
<keyword evidence="5" id="KW-0489">Methyltransferase</keyword>
<dbReference type="GO" id="GO:0005739">
    <property type="term" value="C:mitochondrion"/>
    <property type="evidence" value="ECO:0007669"/>
    <property type="project" value="TreeGrafter"/>
</dbReference>
<dbReference type="InterPro" id="IPR015422">
    <property type="entry name" value="PyrdxlP-dep_Trfase_small"/>
</dbReference>
<dbReference type="Proteomes" id="UP000030693">
    <property type="component" value="Unassembled WGS sequence"/>
</dbReference>
<dbReference type="Pfam" id="PF00464">
    <property type="entry name" value="SHMT"/>
    <property type="match status" value="1"/>
</dbReference>
<dbReference type="PANTHER" id="PTHR11680:SF28">
    <property type="entry name" value="SERINE HYDROXYMETHYLTRANSFERASE, MITOCHONDRIAL"/>
    <property type="match status" value="1"/>
</dbReference>
<dbReference type="EMBL" id="KB932207">
    <property type="protein sequence ID" value="KCV68894.1"/>
    <property type="molecule type" value="Genomic_DNA"/>
</dbReference>
<evidence type="ECO:0000256" key="1">
    <source>
        <dbReference type="ARBA" id="ARBA00001933"/>
    </source>
</evidence>
<keyword evidence="2" id="KW-0663">Pyridoxal phosphate</keyword>
<dbReference type="InterPro" id="IPR049943">
    <property type="entry name" value="Ser_HO-MeTrfase-like"/>
</dbReference>